<evidence type="ECO:0000313" key="1">
    <source>
        <dbReference type="EMBL" id="CCO50081.1"/>
    </source>
</evidence>
<protein>
    <recommendedName>
        <fullName evidence="3">LRAT domain-containing protein</fullName>
    </recommendedName>
</protein>
<comment type="caution">
    <text evidence="1">The sequence shown here is derived from an EMBL/GenBank/DDBJ whole genome shotgun (WGS) entry which is preliminary data.</text>
</comment>
<dbReference type="EMBL" id="CAOF01000194">
    <property type="protein sequence ID" value="CCO50081.1"/>
    <property type="molecule type" value="Genomic_DNA"/>
</dbReference>
<name>A0AAV2VZJ5_9VIBR</name>
<evidence type="ECO:0008006" key="3">
    <source>
        <dbReference type="Google" id="ProtNLM"/>
    </source>
</evidence>
<gene>
    <name evidence="1" type="ORF">VIBNISOn1_970104</name>
</gene>
<organism evidence="1 2">
    <name type="scientific">Vibrio nigripulchritudo SOn1</name>
    <dbReference type="NCBI Taxonomy" id="1238450"/>
    <lineage>
        <taxon>Bacteria</taxon>
        <taxon>Pseudomonadati</taxon>
        <taxon>Pseudomonadota</taxon>
        <taxon>Gammaproteobacteria</taxon>
        <taxon>Vibrionales</taxon>
        <taxon>Vibrionaceae</taxon>
        <taxon>Vibrio</taxon>
    </lineage>
</organism>
<dbReference type="Proteomes" id="UP000018211">
    <property type="component" value="Unassembled WGS sequence"/>
</dbReference>
<evidence type="ECO:0000313" key="2">
    <source>
        <dbReference type="Proteomes" id="UP000018211"/>
    </source>
</evidence>
<dbReference type="AlphaFoldDB" id="A0AAV2VZJ5"/>
<proteinExistence type="predicted"/>
<reference evidence="1 2" key="1">
    <citation type="journal article" date="2013" name="ISME J.">
        <title>Comparative genomics of pathogenic lineages of Vibrio nigripulchritudo identifies virulence-associated traits.</title>
        <authorList>
            <person name="Goudenege D."/>
            <person name="Labreuche Y."/>
            <person name="Krin E."/>
            <person name="Ansquer D."/>
            <person name="Mangenot S."/>
            <person name="Calteau A."/>
            <person name="Medigue C."/>
            <person name="Mazel D."/>
            <person name="Polz M.F."/>
            <person name="Le Roux F."/>
        </authorList>
    </citation>
    <scope>NUCLEOTIDE SEQUENCE [LARGE SCALE GENOMIC DNA]</scope>
    <source>
        <strain evidence="1 2">SOn1</strain>
    </source>
</reference>
<dbReference type="RefSeq" id="WP_022613987.1">
    <property type="nucleotide sequence ID" value="NZ_LK391965.1"/>
</dbReference>
<sequence>MVKVHVWLRNETHIGHAALTIGSTYVSFWPDGEAGKKDLKTKSSQPSTFMASLADDIKNEGDRQPITVTIPNLDESRILDFIEQLQIKAPRYQLARNNCSHIVAQCLQAGAAKPSFTPSAKEYGKLGSILGYGIWTPEQVLRYARELA</sequence>
<accession>A0AAV2VZJ5</accession>